<evidence type="ECO:0000256" key="1">
    <source>
        <dbReference type="SAM" id="Phobius"/>
    </source>
</evidence>
<keyword evidence="1" id="KW-0812">Transmembrane</keyword>
<proteinExistence type="predicted"/>
<sequence>MGGGLGRSGFGDFYFFFLLSVLFLRV</sequence>
<dbReference type="EMBL" id="GBRH01271638">
    <property type="protein sequence ID" value="JAD26257.1"/>
    <property type="molecule type" value="Transcribed_RNA"/>
</dbReference>
<keyword evidence="1" id="KW-0472">Membrane</keyword>
<reference evidence="2" key="2">
    <citation type="journal article" date="2015" name="Data Brief">
        <title>Shoot transcriptome of the giant reed, Arundo donax.</title>
        <authorList>
            <person name="Barrero R.A."/>
            <person name="Guerrero F.D."/>
            <person name="Moolhuijzen P."/>
            <person name="Goolsby J.A."/>
            <person name="Tidwell J."/>
            <person name="Bellgard S.E."/>
            <person name="Bellgard M.I."/>
        </authorList>
    </citation>
    <scope>NUCLEOTIDE SEQUENCE</scope>
    <source>
        <tissue evidence="2">Shoot tissue taken approximately 20 cm above the soil surface</tissue>
    </source>
</reference>
<name>A0A0A8YUH9_ARUDO</name>
<protein>
    <submittedName>
        <fullName evidence="2">Uncharacterized protein</fullName>
    </submittedName>
</protein>
<dbReference type="AlphaFoldDB" id="A0A0A8YUH9"/>
<reference evidence="2" key="1">
    <citation type="submission" date="2014-09" db="EMBL/GenBank/DDBJ databases">
        <authorList>
            <person name="Magalhaes I.L.F."/>
            <person name="Oliveira U."/>
            <person name="Santos F.R."/>
            <person name="Vidigal T.H.D.A."/>
            <person name="Brescovit A.D."/>
            <person name="Santos A.J."/>
        </authorList>
    </citation>
    <scope>NUCLEOTIDE SEQUENCE</scope>
    <source>
        <tissue evidence="2">Shoot tissue taken approximately 20 cm above the soil surface</tissue>
    </source>
</reference>
<feature type="transmembrane region" description="Helical" evidence="1">
    <location>
        <begin position="6"/>
        <end position="24"/>
    </location>
</feature>
<keyword evidence="1" id="KW-1133">Transmembrane helix</keyword>
<evidence type="ECO:0000313" key="2">
    <source>
        <dbReference type="EMBL" id="JAD26257.1"/>
    </source>
</evidence>
<accession>A0A0A8YUH9</accession>
<organism evidence="2">
    <name type="scientific">Arundo donax</name>
    <name type="common">Giant reed</name>
    <name type="synonym">Donax arundinaceus</name>
    <dbReference type="NCBI Taxonomy" id="35708"/>
    <lineage>
        <taxon>Eukaryota</taxon>
        <taxon>Viridiplantae</taxon>
        <taxon>Streptophyta</taxon>
        <taxon>Embryophyta</taxon>
        <taxon>Tracheophyta</taxon>
        <taxon>Spermatophyta</taxon>
        <taxon>Magnoliopsida</taxon>
        <taxon>Liliopsida</taxon>
        <taxon>Poales</taxon>
        <taxon>Poaceae</taxon>
        <taxon>PACMAD clade</taxon>
        <taxon>Arundinoideae</taxon>
        <taxon>Arundineae</taxon>
        <taxon>Arundo</taxon>
    </lineage>
</organism>